<sequence length="454" mass="50511">MQERAVAQRHDNGKQKSASVEDSEICPCQDGMHLDVDLSRRRMLMSTAAIAAVPAQLFASSAIAETKTAPPGAVLYDVPDDPTKVMGRALLEDGGYGTRSQFETAVRARADNPNDMTSWSYTPLADMKGNLTPSGLHYERHHGGIPAIDPAKHFLYVHGMVDEAKKFSIADILRLPSITRRYFIECSGNTYDEWAKPKGKNVQVTHGLLSTSEWTGVPFATFARHVGLKDDASWVLGEGADAAVMTRSIPLDKMLTDGLIAYGQNGEMIRPEQGYPLRLVVPGYEGNMMIKWLRRLQVSDRPFMTREETGRYTGLMPNGRARQFYYSMDAKSVITFPSGEMLLPKPGHYEIRGIAWSGRGRVQAVDISMDGGKNWIPARIDDTPEAMSSVRFSCPWFWDGKPAILQSRCIEDSGYVQPTRTELIRLRGDHFFYHYNAIQSWAVAADGSVSNVHV</sequence>
<evidence type="ECO:0000313" key="8">
    <source>
        <dbReference type="EMBL" id="ADL39580.1"/>
    </source>
</evidence>
<dbReference type="SUPFAM" id="SSF81296">
    <property type="entry name" value="E set domains"/>
    <property type="match status" value="1"/>
</dbReference>
<dbReference type="Gene3D" id="2.60.40.650">
    <property type="match status" value="1"/>
</dbReference>
<dbReference type="InterPro" id="IPR014756">
    <property type="entry name" value="Ig_E-set"/>
</dbReference>
<keyword evidence="4" id="KW-0560">Oxidoreductase</keyword>
<reference evidence="8" key="1">
    <citation type="journal article" date="2011" name="J. Bacteriol.">
        <title>Purification and characterization of dimethylsulfide monooxygenase from Hyphomicrobium sulfonivorans.</title>
        <authorList>
            <person name="Boden R."/>
            <person name="Borodina E."/>
            <person name="Wood A.P."/>
            <person name="Kelly D.P."/>
            <person name="Murrell J.C."/>
            <person name="Schafer H."/>
        </authorList>
    </citation>
    <scope>NUCLEOTIDE SEQUENCE</scope>
    <source>
        <strain evidence="8">S1</strain>
    </source>
</reference>
<dbReference type="NCBIfam" id="TIGR04555">
    <property type="entry name" value="sulfite_DH_soxC"/>
    <property type="match status" value="1"/>
</dbReference>
<dbReference type="Gene3D" id="3.90.420.10">
    <property type="entry name" value="Oxidoreductase, molybdopterin-binding domain"/>
    <property type="match status" value="1"/>
</dbReference>
<dbReference type="GO" id="GO:0006790">
    <property type="term" value="P:sulfur compound metabolic process"/>
    <property type="evidence" value="ECO:0007669"/>
    <property type="project" value="TreeGrafter"/>
</dbReference>
<dbReference type="GO" id="GO:0030151">
    <property type="term" value="F:molybdenum ion binding"/>
    <property type="evidence" value="ECO:0007669"/>
    <property type="project" value="InterPro"/>
</dbReference>
<organism evidence="8">
    <name type="scientific">Hyphomicrobium sulfonivorans</name>
    <dbReference type="NCBI Taxonomy" id="121290"/>
    <lineage>
        <taxon>Bacteria</taxon>
        <taxon>Pseudomonadati</taxon>
        <taxon>Pseudomonadota</taxon>
        <taxon>Alphaproteobacteria</taxon>
        <taxon>Hyphomicrobiales</taxon>
        <taxon>Hyphomicrobiaceae</taxon>
        <taxon>Hyphomicrobium</taxon>
    </lineage>
</organism>
<dbReference type="InterPro" id="IPR030835">
    <property type="entry name" value="Sulfite_DH_SoxC"/>
</dbReference>
<proteinExistence type="predicted"/>
<dbReference type="InterPro" id="IPR036374">
    <property type="entry name" value="OxRdtase_Mopterin-bd_sf"/>
</dbReference>
<feature type="region of interest" description="Disordered" evidence="5">
    <location>
        <begin position="1"/>
        <end position="23"/>
    </location>
</feature>
<dbReference type="GO" id="GO:0043546">
    <property type="term" value="F:molybdopterin cofactor binding"/>
    <property type="evidence" value="ECO:0007669"/>
    <property type="project" value="TreeGrafter"/>
</dbReference>
<dbReference type="InterPro" id="IPR008335">
    <property type="entry name" value="Mopterin_OxRdtase_euk"/>
</dbReference>
<evidence type="ECO:0000256" key="5">
    <source>
        <dbReference type="SAM" id="MobiDB-lite"/>
    </source>
</evidence>
<protein>
    <submittedName>
        <fullName evidence="8">Sulfite oxidase (SoxC) family protein</fullName>
    </submittedName>
</protein>
<comment type="cofactor">
    <cofactor evidence="1">
        <name>Mo-molybdopterin</name>
        <dbReference type="ChEBI" id="CHEBI:71302"/>
    </cofactor>
</comment>
<keyword evidence="2" id="KW-0500">Molybdenum</keyword>
<keyword evidence="3" id="KW-0479">Metal-binding</keyword>
<evidence type="ECO:0000256" key="1">
    <source>
        <dbReference type="ARBA" id="ARBA00001924"/>
    </source>
</evidence>
<feature type="domain" description="Oxidoreductase molybdopterin-binding" evidence="6">
    <location>
        <begin position="142"/>
        <end position="304"/>
    </location>
</feature>
<dbReference type="SUPFAM" id="SSF56524">
    <property type="entry name" value="Oxidoreductase molybdopterin-binding domain"/>
    <property type="match status" value="1"/>
</dbReference>
<dbReference type="PRINTS" id="PR00407">
    <property type="entry name" value="EUMOPTERIN"/>
</dbReference>
<evidence type="ECO:0000256" key="3">
    <source>
        <dbReference type="ARBA" id="ARBA00022723"/>
    </source>
</evidence>
<dbReference type="Pfam" id="PF03404">
    <property type="entry name" value="Mo-co_dimer"/>
    <property type="match status" value="1"/>
</dbReference>
<dbReference type="InterPro" id="IPR000572">
    <property type="entry name" value="OxRdtase_Mopterin-bd_dom"/>
</dbReference>
<feature type="domain" description="Moybdenum cofactor oxidoreductase dimerisation" evidence="7">
    <location>
        <begin position="324"/>
        <end position="419"/>
    </location>
</feature>
<evidence type="ECO:0000259" key="7">
    <source>
        <dbReference type="Pfam" id="PF03404"/>
    </source>
</evidence>
<feature type="compositionally biased region" description="Basic and acidic residues" evidence="5">
    <location>
        <begin position="1"/>
        <end position="14"/>
    </location>
</feature>
<dbReference type="EMBL" id="GQ980036">
    <property type="protein sequence ID" value="ADL39580.1"/>
    <property type="molecule type" value="Genomic_DNA"/>
</dbReference>
<gene>
    <name evidence="8" type="primary">soxC</name>
</gene>
<name>E0XCR7_HYPSL</name>
<dbReference type="PANTHER" id="PTHR19372:SF7">
    <property type="entry name" value="SULFITE OXIDASE, MITOCHONDRIAL"/>
    <property type="match status" value="1"/>
</dbReference>
<evidence type="ECO:0000256" key="2">
    <source>
        <dbReference type="ARBA" id="ARBA00022505"/>
    </source>
</evidence>
<evidence type="ECO:0000259" key="6">
    <source>
        <dbReference type="Pfam" id="PF00174"/>
    </source>
</evidence>
<accession>E0XCR7</accession>
<dbReference type="GO" id="GO:0020037">
    <property type="term" value="F:heme binding"/>
    <property type="evidence" value="ECO:0007669"/>
    <property type="project" value="TreeGrafter"/>
</dbReference>
<dbReference type="PANTHER" id="PTHR19372">
    <property type="entry name" value="SULFITE REDUCTASE"/>
    <property type="match status" value="1"/>
</dbReference>
<evidence type="ECO:0000256" key="4">
    <source>
        <dbReference type="ARBA" id="ARBA00023002"/>
    </source>
</evidence>
<dbReference type="Pfam" id="PF00174">
    <property type="entry name" value="Oxidored_molyb"/>
    <property type="match status" value="1"/>
</dbReference>
<dbReference type="GO" id="GO:0008482">
    <property type="term" value="F:sulfite oxidase activity"/>
    <property type="evidence" value="ECO:0007669"/>
    <property type="project" value="TreeGrafter"/>
</dbReference>
<dbReference type="AlphaFoldDB" id="E0XCR7"/>
<dbReference type="InterPro" id="IPR005066">
    <property type="entry name" value="MoCF_OxRdtse_dimer"/>
</dbReference>